<keyword evidence="1" id="KW-1133">Transmembrane helix</keyword>
<accession>A0A1H0WP67</accession>
<evidence type="ECO:0000256" key="1">
    <source>
        <dbReference type="SAM" id="Phobius"/>
    </source>
</evidence>
<feature type="transmembrane region" description="Helical" evidence="1">
    <location>
        <begin position="72"/>
        <end position="95"/>
    </location>
</feature>
<keyword evidence="1" id="KW-0812">Transmembrane</keyword>
<keyword evidence="3" id="KW-1185">Reference proteome</keyword>
<sequence length="107" mass="11672">MTASDPTVTDDESDLTWPVREGAVHEPRRAVWALVEVVAAALLLWLAVWLWGEGVDTVGGVRDRPDLTIERYQGGWIGASVAVATLALILVLDALRQLILAVRSRSK</sequence>
<gene>
    <name evidence="2" type="ORF">SAMN05192558_1286</name>
</gene>
<keyword evidence="1" id="KW-0472">Membrane</keyword>
<evidence type="ECO:0000313" key="2">
    <source>
        <dbReference type="EMBL" id="SDP92472.1"/>
    </source>
</evidence>
<dbReference type="EMBL" id="FNJB01000028">
    <property type="protein sequence ID" value="SDP92472.1"/>
    <property type="molecule type" value="Genomic_DNA"/>
</dbReference>
<name>A0A1H0WP67_9PSEU</name>
<proteinExistence type="predicted"/>
<feature type="transmembrane region" description="Helical" evidence="1">
    <location>
        <begin position="30"/>
        <end position="52"/>
    </location>
</feature>
<dbReference type="AlphaFoldDB" id="A0A1H0WP67"/>
<dbReference type="STRING" id="504798.SAMN05421871_1229"/>
<dbReference type="RefSeq" id="WP_091384488.1">
    <property type="nucleotide sequence ID" value="NZ_FNDV01000022.1"/>
</dbReference>
<reference evidence="3" key="1">
    <citation type="submission" date="2016-10" db="EMBL/GenBank/DDBJ databases">
        <authorList>
            <person name="Varghese N."/>
            <person name="Submissions S."/>
        </authorList>
    </citation>
    <scope>NUCLEOTIDE SEQUENCE [LARGE SCALE GENOMIC DNA]</scope>
    <source>
        <strain evidence="3">IBRC-M 10655</strain>
    </source>
</reference>
<organism evidence="2 3">
    <name type="scientific">Actinokineospora alba</name>
    <dbReference type="NCBI Taxonomy" id="504798"/>
    <lineage>
        <taxon>Bacteria</taxon>
        <taxon>Bacillati</taxon>
        <taxon>Actinomycetota</taxon>
        <taxon>Actinomycetes</taxon>
        <taxon>Pseudonocardiales</taxon>
        <taxon>Pseudonocardiaceae</taxon>
        <taxon>Actinokineospora</taxon>
    </lineage>
</organism>
<evidence type="ECO:0000313" key="3">
    <source>
        <dbReference type="Proteomes" id="UP000199651"/>
    </source>
</evidence>
<dbReference type="Proteomes" id="UP000199651">
    <property type="component" value="Unassembled WGS sequence"/>
</dbReference>
<protein>
    <submittedName>
        <fullName evidence="2">Uncharacterized protein</fullName>
    </submittedName>
</protein>